<dbReference type="Pfam" id="PF00583">
    <property type="entry name" value="Acetyltransf_1"/>
    <property type="match status" value="1"/>
</dbReference>
<dbReference type="GeneID" id="93071810"/>
<evidence type="ECO:0000313" key="3">
    <source>
        <dbReference type="Proteomes" id="UP000254424"/>
    </source>
</evidence>
<dbReference type="EMBL" id="UFSX01000001">
    <property type="protein sequence ID" value="SUV29925.1"/>
    <property type="molecule type" value="Genomic_DNA"/>
</dbReference>
<reference evidence="2 3" key="1">
    <citation type="submission" date="2018-06" db="EMBL/GenBank/DDBJ databases">
        <authorList>
            <consortium name="Pathogen Informatics"/>
            <person name="Doyle S."/>
        </authorList>
    </citation>
    <scope>NUCLEOTIDE SEQUENCE [LARGE SCALE GENOMIC DNA]</scope>
    <source>
        <strain evidence="2 3">NCTC11155</strain>
    </source>
</reference>
<dbReference type="AlphaFoldDB" id="A0A380YM56"/>
<evidence type="ECO:0000313" key="2">
    <source>
        <dbReference type="EMBL" id="SUV29925.1"/>
    </source>
</evidence>
<feature type="domain" description="N-acetyltransferase" evidence="1">
    <location>
        <begin position="3"/>
        <end position="158"/>
    </location>
</feature>
<dbReference type="CDD" id="cd04301">
    <property type="entry name" value="NAT_SF"/>
    <property type="match status" value="1"/>
</dbReference>
<dbReference type="InterPro" id="IPR000182">
    <property type="entry name" value="GNAT_dom"/>
</dbReference>
<protein>
    <submittedName>
        <fullName evidence="2">Predicted acetyltransferase</fullName>
    </submittedName>
</protein>
<dbReference type="PANTHER" id="PTHR43617:SF38">
    <property type="entry name" value="N-ACETYLTRANSFERASE DOMAIN-CONTAINING PROTEIN"/>
    <property type="match status" value="1"/>
</dbReference>
<dbReference type="SUPFAM" id="SSF55729">
    <property type="entry name" value="Acyl-CoA N-acyltransferases (Nat)"/>
    <property type="match status" value="1"/>
</dbReference>
<dbReference type="GO" id="GO:0016747">
    <property type="term" value="F:acyltransferase activity, transferring groups other than amino-acyl groups"/>
    <property type="evidence" value="ECO:0007669"/>
    <property type="project" value="InterPro"/>
</dbReference>
<gene>
    <name evidence="2" type="ORF">NCTC11155_01917</name>
</gene>
<dbReference type="RefSeq" id="WP_004290195.1">
    <property type="nucleotide sequence ID" value="NZ_CABKNQ010000018.1"/>
</dbReference>
<evidence type="ECO:0000259" key="1">
    <source>
        <dbReference type="PROSITE" id="PS51186"/>
    </source>
</evidence>
<dbReference type="PANTHER" id="PTHR43617">
    <property type="entry name" value="L-AMINO ACID N-ACETYLTRANSFERASE"/>
    <property type="match status" value="1"/>
</dbReference>
<dbReference type="OrthoDB" id="9797178at2"/>
<dbReference type="Gene3D" id="3.40.630.30">
    <property type="match status" value="1"/>
</dbReference>
<dbReference type="InterPro" id="IPR016181">
    <property type="entry name" value="Acyl_CoA_acyltransferase"/>
</dbReference>
<organism evidence="2 3">
    <name type="scientific">Bacteroides eggerthii</name>
    <dbReference type="NCBI Taxonomy" id="28111"/>
    <lineage>
        <taxon>Bacteria</taxon>
        <taxon>Pseudomonadati</taxon>
        <taxon>Bacteroidota</taxon>
        <taxon>Bacteroidia</taxon>
        <taxon>Bacteroidales</taxon>
        <taxon>Bacteroidaceae</taxon>
        <taxon>Bacteroides</taxon>
    </lineage>
</organism>
<dbReference type="STRING" id="483216.BACEGG_01888"/>
<proteinExistence type="predicted"/>
<dbReference type="Proteomes" id="UP000254424">
    <property type="component" value="Unassembled WGS sequence"/>
</dbReference>
<dbReference type="InterPro" id="IPR050276">
    <property type="entry name" value="MshD_Acetyltransferase"/>
</dbReference>
<sequence>MNIELRLEQPEDYRKTEEIMREAFWNYYAPGCYEHYLLHIMRNSPNFVKELDFVAVWENKIIGSVVCLKSFIAADNGNKYEVLSMGPIAVLPKYQRMGVGKALIAHTRSVAAEMGYRAILLCGDPDYYSKAGFVAAEQFNIRTSENKYIAALHVCPLWPDALAGVTGQYYEDEIYNINIVEAEEFDRSFPKKERITGTPTQKRFEEVVAMQKEYMQPSGK</sequence>
<accession>A0A380YM56</accession>
<name>A0A380YM56_9BACE</name>
<keyword evidence="2" id="KW-0808">Transferase</keyword>
<dbReference type="PROSITE" id="PS51186">
    <property type="entry name" value="GNAT"/>
    <property type="match status" value="1"/>
</dbReference>